<comment type="caution">
    <text evidence="3">The sequence shown here is derived from an EMBL/GenBank/DDBJ whole genome shotgun (WGS) entry which is preliminary data.</text>
</comment>
<evidence type="ECO:0000256" key="1">
    <source>
        <dbReference type="ARBA" id="ARBA00010838"/>
    </source>
</evidence>
<protein>
    <submittedName>
        <fullName evidence="3">Glyco_hydro_1 domain-containing protein</fullName>
    </submittedName>
</protein>
<keyword evidence="4" id="KW-1185">Reference proteome</keyword>
<comment type="similarity">
    <text evidence="1 2">Belongs to the glycosyl hydrolase 1 family.</text>
</comment>
<dbReference type="InterPro" id="IPR001360">
    <property type="entry name" value="Glyco_hydro_1"/>
</dbReference>
<dbReference type="AlphaFoldDB" id="A0A1Q3CRK1"/>
<accession>A0A1Q3CRK1</accession>
<feature type="non-terminal residue" evidence="3">
    <location>
        <position position="1"/>
    </location>
</feature>
<dbReference type="PRINTS" id="PR00131">
    <property type="entry name" value="GLHYDRLASE1"/>
</dbReference>
<sequence>QAASSWLYVVPWGIRKVLNYVAQTYNNPPIYVTENGMDDEDNETSPLHEMLDDKLRVRYFKGYLAGVNQAIMDGADVRGYFAWSLLDNFEWAEGYTKRFGLIYVDYKNGLTRHPKSSAYWFLRFLKAREGENVKEE</sequence>
<dbReference type="Proteomes" id="UP000187406">
    <property type="component" value="Unassembled WGS sequence"/>
</dbReference>
<feature type="non-terminal residue" evidence="3">
    <location>
        <position position="136"/>
    </location>
</feature>
<evidence type="ECO:0000313" key="3">
    <source>
        <dbReference type="EMBL" id="GAV82859.1"/>
    </source>
</evidence>
<dbReference type="GO" id="GO:0008422">
    <property type="term" value="F:beta-glucosidase activity"/>
    <property type="evidence" value="ECO:0007669"/>
    <property type="project" value="TreeGrafter"/>
</dbReference>
<reference evidence="4" key="1">
    <citation type="submission" date="2016-04" db="EMBL/GenBank/DDBJ databases">
        <title>Cephalotus genome sequencing.</title>
        <authorList>
            <person name="Fukushima K."/>
            <person name="Hasebe M."/>
            <person name="Fang X."/>
        </authorList>
    </citation>
    <scope>NUCLEOTIDE SEQUENCE [LARGE SCALE GENOMIC DNA]</scope>
    <source>
        <strain evidence="4">cv. St1</strain>
    </source>
</reference>
<dbReference type="Pfam" id="PF00232">
    <property type="entry name" value="Glyco_hydro_1"/>
    <property type="match status" value="1"/>
</dbReference>
<dbReference type="Gene3D" id="3.20.20.80">
    <property type="entry name" value="Glycosidases"/>
    <property type="match status" value="1"/>
</dbReference>
<dbReference type="InParanoid" id="A0A1Q3CRK1"/>
<name>A0A1Q3CRK1_CEPFO</name>
<dbReference type="GO" id="GO:0005975">
    <property type="term" value="P:carbohydrate metabolic process"/>
    <property type="evidence" value="ECO:0007669"/>
    <property type="project" value="InterPro"/>
</dbReference>
<dbReference type="EMBL" id="BDDD01002735">
    <property type="protein sequence ID" value="GAV82859.1"/>
    <property type="molecule type" value="Genomic_DNA"/>
</dbReference>
<dbReference type="InterPro" id="IPR017853">
    <property type="entry name" value="GH"/>
</dbReference>
<evidence type="ECO:0000313" key="4">
    <source>
        <dbReference type="Proteomes" id="UP000187406"/>
    </source>
</evidence>
<gene>
    <name evidence="3" type="ORF">CFOL_v3_26310</name>
</gene>
<dbReference type="SUPFAM" id="SSF51445">
    <property type="entry name" value="(Trans)glycosidases"/>
    <property type="match status" value="1"/>
</dbReference>
<dbReference type="OrthoDB" id="65569at2759"/>
<dbReference type="PANTHER" id="PTHR10353">
    <property type="entry name" value="GLYCOSYL HYDROLASE"/>
    <property type="match status" value="1"/>
</dbReference>
<dbReference type="PANTHER" id="PTHR10353:SF310">
    <property type="entry name" value="BETA-GLUCOSIDASE 42"/>
    <property type="match status" value="1"/>
</dbReference>
<evidence type="ECO:0000256" key="2">
    <source>
        <dbReference type="RuleBase" id="RU003690"/>
    </source>
</evidence>
<dbReference type="STRING" id="3775.A0A1Q3CRK1"/>
<proteinExistence type="inferred from homology"/>
<organism evidence="3 4">
    <name type="scientific">Cephalotus follicularis</name>
    <name type="common">Albany pitcher plant</name>
    <dbReference type="NCBI Taxonomy" id="3775"/>
    <lineage>
        <taxon>Eukaryota</taxon>
        <taxon>Viridiplantae</taxon>
        <taxon>Streptophyta</taxon>
        <taxon>Embryophyta</taxon>
        <taxon>Tracheophyta</taxon>
        <taxon>Spermatophyta</taxon>
        <taxon>Magnoliopsida</taxon>
        <taxon>eudicotyledons</taxon>
        <taxon>Gunneridae</taxon>
        <taxon>Pentapetalae</taxon>
        <taxon>rosids</taxon>
        <taxon>fabids</taxon>
        <taxon>Oxalidales</taxon>
        <taxon>Cephalotaceae</taxon>
        <taxon>Cephalotus</taxon>
    </lineage>
</organism>